<reference evidence="7 8" key="1">
    <citation type="submission" date="2016-02" db="EMBL/GenBank/DDBJ databases">
        <title>Draft genome sequence of Thermodesulfatator sp. S606.</title>
        <authorList>
            <person name="Lai Q."/>
            <person name="Cao J."/>
            <person name="Dupont S."/>
            <person name="Shao Z."/>
            <person name="Jebbar M."/>
            <person name="Alain K."/>
        </authorList>
    </citation>
    <scope>NUCLEOTIDE SEQUENCE [LARGE SCALE GENOMIC DNA]</scope>
    <source>
        <strain evidence="7 8">S606</strain>
    </source>
</reference>
<dbReference type="STRING" id="1795632.TH606_10520"/>
<comment type="catalytic activity">
    <reaction evidence="1">
        <text>(2R)-2-phosphoglycerate = (2R)-3-phosphoglycerate</text>
        <dbReference type="Rhea" id="RHEA:15901"/>
        <dbReference type="ChEBI" id="CHEBI:58272"/>
        <dbReference type="ChEBI" id="CHEBI:58289"/>
        <dbReference type="EC" id="5.4.2.12"/>
    </reaction>
</comment>
<dbReference type="GO" id="GO:0006096">
    <property type="term" value="P:glycolytic process"/>
    <property type="evidence" value="ECO:0007669"/>
    <property type="project" value="UniProtKB-KW"/>
</dbReference>
<comment type="function">
    <text evidence="2">Catalyzes the interconversion of 2-phosphoglycerate and 3-phosphoglycerate.</text>
</comment>
<dbReference type="AlphaFoldDB" id="A0A177E4Y2"/>
<dbReference type="RefSeq" id="WP_068543805.1">
    <property type="nucleotide sequence ID" value="NZ_LSFI01000067.1"/>
</dbReference>
<evidence type="ECO:0000256" key="5">
    <source>
        <dbReference type="ARBA" id="ARBA00023152"/>
    </source>
</evidence>
<dbReference type="PANTHER" id="PTHR31209:SF0">
    <property type="entry name" value="METALLOENZYME DOMAIN-CONTAINING PROTEIN"/>
    <property type="match status" value="1"/>
</dbReference>
<dbReference type="InterPro" id="IPR006124">
    <property type="entry name" value="Metalloenzyme"/>
</dbReference>
<dbReference type="Proteomes" id="UP000076964">
    <property type="component" value="Unassembled WGS sequence"/>
</dbReference>
<organism evidence="7 8">
    <name type="scientific">Thermodesulfatator autotrophicus</name>
    <dbReference type="NCBI Taxonomy" id="1795632"/>
    <lineage>
        <taxon>Bacteria</taxon>
        <taxon>Pseudomonadati</taxon>
        <taxon>Thermodesulfobacteriota</taxon>
        <taxon>Thermodesulfobacteria</taxon>
        <taxon>Thermodesulfobacteriales</taxon>
        <taxon>Thermodesulfatatoraceae</taxon>
        <taxon>Thermodesulfatator</taxon>
    </lineage>
</organism>
<feature type="domain" description="Metalloenzyme" evidence="6">
    <location>
        <begin position="5"/>
        <end position="402"/>
    </location>
</feature>
<dbReference type="Pfam" id="PF10143">
    <property type="entry name" value="PhosphMutase"/>
    <property type="match status" value="1"/>
</dbReference>
<evidence type="ECO:0000313" key="7">
    <source>
        <dbReference type="EMBL" id="OAG26776.1"/>
    </source>
</evidence>
<evidence type="ECO:0000256" key="3">
    <source>
        <dbReference type="ARBA" id="ARBA00004921"/>
    </source>
</evidence>
<evidence type="ECO:0000256" key="1">
    <source>
        <dbReference type="ARBA" id="ARBA00000370"/>
    </source>
</evidence>
<dbReference type="InterPro" id="IPR004456">
    <property type="entry name" value="Pglycerate_mutase_ApgM"/>
</dbReference>
<dbReference type="GO" id="GO:0004619">
    <property type="term" value="F:phosphoglycerate mutase activity"/>
    <property type="evidence" value="ECO:0007669"/>
    <property type="project" value="UniProtKB-EC"/>
</dbReference>
<dbReference type="PANTHER" id="PTHR31209">
    <property type="entry name" value="COFACTOR-INDEPENDENT PHOSPHOGLYCERATE MUTASE"/>
    <property type="match status" value="1"/>
</dbReference>
<name>A0A177E4Y2_9BACT</name>
<dbReference type="CDD" id="cd16011">
    <property type="entry name" value="iPGM_like"/>
    <property type="match status" value="1"/>
</dbReference>
<dbReference type="Gene3D" id="3.40.720.10">
    <property type="entry name" value="Alkaline Phosphatase, subunit A"/>
    <property type="match status" value="2"/>
</dbReference>
<dbReference type="PIRSF" id="PIRSF006392">
    <property type="entry name" value="IPGAM_arch"/>
    <property type="match status" value="1"/>
</dbReference>
<dbReference type="GO" id="GO:0046872">
    <property type="term" value="F:metal ion binding"/>
    <property type="evidence" value="ECO:0007669"/>
    <property type="project" value="InterPro"/>
</dbReference>
<dbReference type="NCBIfam" id="TIGR00306">
    <property type="entry name" value="apgM"/>
    <property type="match status" value="1"/>
</dbReference>
<comment type="pathway">
    <text evidence="3">Carbohydrate degradation.</text>
</comment>
<evidence type="ECO:0000313" key="8">
    <source>
        <dbReference type="Proteomes" id="UP000076964"/>
    </source>
</evidence>
<keyword evidence="8" id="KW-1185">Reference proteome</keyword>
<dbReference type="OrthoDB" id="9804453at2"/>
<evidence type="ECO:0000256" key="2">
    <source>
        <dbReference type="ARBA" id="ARBA00002315"/>
    </source>
</evidence>
<dbReference type="InterPro" id="IPR017850">
    <property type="entry name" value="Alkaline_phosphatase_core_sf"/>
</dbReference>
<gene>
    <name evidence="7" type="ORF">TH606_10520</name>
</gene>
<evidence type="ECO:0000256" key="4">
    <source>
        <dbReference type="ARBA" id="ARBA00005524"/>
    </source>
</evidence>
<accession>A0A177E4Y2</accession>
<dbReference type="EMBL" id="LSFI01000067">
    <property type="protein sequence ID" value="OAG26776.1"/>
    <property type="molecule type" value="Genomic_DNA"/>
</dbReference>
<dbReference type="Gene3D" id="3.30.70.2130">
    <property type="entry name" value="Metalloenzyme domain"/>
    <property type="match status" value="1"/>
</dbReference>
<sequence length="431" mass="48022">MPLRRCILLLLDGLADRAQPALDNKTPLQAAKTPNLDYLAQKGLCGFMHAARPGIPLPSEMAHFALFGYENEFPGRGPLEALGAGIELEPGEVAVLARLVSVEVKDGGLYIVEDRFKVTPEEKEAIFSALPQFSTQELTITFKPISGVRGVLVLKGEVSASFSDTDPLKSKAPVFELEPLSFDKTTLKTVQALKQYLIEVWQVLERHPVNKRRRERGLFPLNFLAIHRPGKMQKVEPFAKRWGLRPLTISSGVIYWGIGKYLDFEVEKAEEAGDVAREFSERLRIAQTLSQEFSFIHVHHKGPDEAAHKKDPFLKKKVIEVFDQVIGENLSWLTSPENLLVVTSDHATPSSGPLIHGGEPVPLIFYGKGVWQDGVKEFSEIACASGALGRIKAQDFMYLVLNFLEMAILSGLRYGKVPRPYFSEKTKAFKV</sequence>
<comment type="caution">
    <text evidence="7">The sequence shown here is derived from an EMBL/GenBank/DDBJ whole genome shotgun (WGS) entry which is preliminary data.</text>
</comment>
<keyword evidence="5" id="KW-0324">Glycolysis</keyword>
<proteinExistence type="inferred from homology"/>
<protein>
    <recommendedName>
        <fullName evidence="6">Metalloenzyme domain-containing protein</fullName>
    </recommendedName>
</protein>
<comment type="similarity">
    <text evidence="4">Belongs to the BPG-independent phosphoglycerate mutase family. A-PGAM subfamily.</text>
</comment>
<dbReference type="SUPFAM" id="SSF53649">
    <property type="entry name" value="Alkaline phosphatase-like"/>
    <property type="match status" value="1"/>
</dbReference>
<evidence type="ECO:0000259" key="6">
    <source>
        <dbReference type="Pfam" id="PF01676"/>
    </source>
</evidence>
<dbReference type="Pfam" id="PF01676">
    <property type="entry name" value="Metalloenzyme"/>
    <property type="match status" value="1"/>
</dbReference>
<dbReference type="InterPro" id="IPR042253">
    <property type="entry name" value="Pglycerate_mutase_ApgM_sf"/>
</dbReference>